<organism evidence="2 3">
    <name type="scientific">Hansschlegelia plantiphila</name>
    <dbReference type="NCBI Taxonomy" id="374655"/>
    <lineage>
        <taxon>Bacteria</taxon>
        <taxon>Pseudomonadati</taxon>
        <taxon>Pseudomonadota</taxon>
        <taxon>Alphaproteobacteria</taxon>
        <taxon>Hyphomicrobiales</taxon>
        <taxon>Methylopilaceae</taxon>
        <taxon>Hansschlegelia</taxon>
    </lineage>
</organism>
<dbReference type="InterPro" id="IPR044240">
    <property type="entry name" value="STR4-like"/>
</dbReference>
<reference evidence="2" key="1">
    <citation type="journal article" date="2014" name="Int. J. Syst. Evol. Microbiol.">
        <title>Complete genome sequence of Corynebacterium casei LMG S-19264T (=DSM 44701T), isolated from a smear-ripened cheese.</title>
        <authorList>
            <consortium name="US DOE Joint Genome Institute (JGI-PGF)"/>
            <person name="Walter F."/>
            <person name="Albersmeier A."/>
            <person name="Kalinowski J."/>
            <person name="Ruckert C."/>
        </authorList>
    </citation>
    <scope>NUCLEOTIDE SEQUENCE</scope>
    <source>
        <strain evidence="2">VKM B-2347</strain>
    </source>
</reference>
<dbReference type="Gene3D" id="3.40.250.10">
    <property type="entry name" value="Rhodanese-like domain"/>
    <property type="match status" value="1"/>
</dbReference>
<feature type="domain" description="Rhodanese" evidence="1">
    <location>
        <begin position="23"/>
        <end position="146"/>
    </location>
</feature>
<evidence type="ECO:0000313" key="2">
    <source>
        <dbReference type="EMBL" id="GLK66409.1"/>
    </source>
</evidence>
<dbReference type="RefSeq" id="WP_271166677.1">
    <property type="nucleotide sequence ID" value="NZ_BSFI01000001.1"/>
</dbReference>
<dbReference type="AlphaFoldDB" id="A0A9W6IYY6"/>
<dbReference type="Pfam" id="PF00581">
    <property type="entry name" value="Rhodanese"/>
    <property type="match status" value="1"/>
</dbReference>
<dbReference type="PANTHER" id="PTHR47377">
    <property type="entry name" value="RHODANESE-LIKE DOMAIN-CONTAINING PROTEIN 4, CHLOROPLASTIC"/>
    <property type="match status" value="1"/>
</dbReference>
<dbReference type="SUPFAM" id="SSF52821">
    <property type="entry name" value="Rhodanese/Cell cycle control phosphatase"/>
    <property type="match status" value="1"/>
</dbReference>
<dbReference type="SMART" id="SM00450">
    <property type="entry name" value="RHOD"/>
    <property type="match status" value="1"/>
</dbReference>
<keyword evidence="3" id="KW-1185">Reference proteome</keyword>
<sequence>MSQSTAPYAGDVSPAEAWSALESDPAAALVDVRTVVEWNFVGTPDLSGLSKRPVFQEWQTFPSMQVDTAFVDKVAGALSAAGAGSDTPVYFLCRSGARSQAAAAAMAARGWSRCFNIAGGFEGPLGPDRHRGASAGWKADGLPWSQS</sequence>
<name>A0A9W6IYY6_9HYPH</name>
<dbReference type="InterPro" id="IPR001763">
    <property type="entry name" value="Rhodanese-like_dom"/>
</dbReference>
<accession>A0A9W6IYY6</accession>
<dbReference type="PANTHER" id="PTHR47377:SF1">
    <property type="entry name" value="RHODANESE-LIKE DOMAIN-CONTAINING PROTEIN 4, CHLOROPLASTIC"/>
    <property type="match status" value="1"/>
</dbReference>
<dbReference type="PROSITE" id="PS50206">
    <property type="entry name" value="RHODANESE_3"/>
    <property type="match status" value="1"/>
</dbReference>
<reference evidence="2" key="2">
    <citation type="submission" date="2023-01" db="EMBL/GenBank/DDBJ databases">
        <authorList>
            <person name="Sun Q."/>
            <person name="Evtushenko L."/>
        </authorList>
    </citation>
    <scope>NUCLEOTIDE SEQUENCE</scope>
    <source>
        <strain evidence="2">VKM B-2347</strain>
    </source>
</reference>
<dbReference type="Proteomes" id="UP001143372">
    <property type="component" value="Unassembled WGS sequence"/>
</dbReference>
<gene>
    <name evidence="2" type="ORF">GCM10008179_00470</name>
</gene>
<comment type="caution">
    <text evidence="2">The sequence shown here is derived from an EMBL/GenBank/DDBJ whole genome shotgun (WGS) entry which is preliminary data.</text>
</comment>
<evidence type="ECO:0000259" key="1">
    <source>
        <dbReference type="PROSITE" id="PS50206"/>
    </source>
</evidence>
<dbReference type="InterPro" id="IPR036873">
    <property type="entry name" value="Rhodanese-like_dom_sf"/>
</dbReference>
<proteinExistence type="predicted"/>
<evidence type="ECO:0000313" key="3">
    <source>
        <dbReference type="Proteomes" id="UP001143372"/>
    </source>
</evidence>
<dbReference type="EMBL" id="BSFI01000001">
    <property type="protein sequence ID" value="GLK66409.1"/>
    <property type="molecule type" value="Genomic_DNA"/>
</dbReference>
<protein>
    <submittedName>
        <fullName evidence="2">Sulfurtransferase</fullName>
    </submittedName>
</protein>